<feature type="transmembrane region" description="Helical" evidence="12">
    <location>
        <begin position="185"/>
        <end position="211"/>
    </location>
</feature>
<dbReference type="GO" id="GO:0005886">
    <property type="term" value="C:plasma membrane"/>
    <property type="evidence" value="ECO:0007669"/>
    <property type="project" value="UniProtKB-SubCell"/>
</dbReference>
<dbReference type="InterPro" id="IPR027417">
    <property type="entry name" value="P-loop_NTPase"/>
</dbReference>
<dbReference type="PROSITE" id="PS50929">
    <property type="entry name" value="ABC_TM1F"/>
    <property type="match status" value="1"/>
</dbReference>
<dbReference type="GO" id="GO:0016887">
    <property type="term" value="F:ATP hydrolysis activity"/>
    <property type="evidence" value="ECO:0007669"/>
    <property type="project" value="InterPro"/>
</dbReference>
<dbReference type="GO" id="GO:0005524">
    <property type="term" value="F:ATP binding"/>
    <property type="evidence" value="ECO:0007669"/>
    <property type="project" value="UniProtKB-KW"/>
</dbReference>
<evidence type="ECO:0000256" key="3">
    <source>
        <dbReference type="ARBA" id="ARBA00022475"/>
    </source>
</evidence>
<keyword evidence="9 12" id="KW-1133">Transmembrane helix</keyword>
<accession>A0A401ZGE6</accession>
<evidence type="ECO:0000256" key="1">
    <source>
        <dbReference type="ARBA" id="ARBA00004651"/>
    </source>
</evidence>
<evidence type="ECO:0000313" key="17">
    <source>
        <dbReference type="Proteomes" id="UP000287224"/>
    </source>
</evidence>
<evidence type="ECO:0000256" key="10">
    <source>
        <dbReference type="ARBA" id="ARBA00023136"/>
    </source>
</evidence>
<keyword evidence="2" id="KW-0813">Transport</keyword>
<feature type="transmembrane region" description="Helical" evidence="12">
    <location>
        <begin position="439"/>
        <end position="460"/>
    </location>
</feature>
<dbReference type="InterPro" id="IPR036640">
    <property type="entry name" value="ABC1_TM_sf"/>
</dbReference>
<gene>
    <name evidence="16" type="ORF">KDAU_32890</name>
</gene>
<evidence type="ECO:0000259" key="14">
    <source>
        <dbReference type="PROSITE" id="PS50929"/>
    </source>
</evidence>
<dbReference type="GO" id="GO:0006508">
    <property type="term" value="P:proteolysis"/>
    <property type="evidence" value="ECO:0007669"/>
    <property type="project" value="InterPro"/>
</dbReference>
<keyword evidence="5" id="KW-0547">Nucleotide-binding</keyword>
<evidence type="ECO:0000256" key="11">
    <source>
        <dbReference type="ARBA" id="ARBA00043264"/>
    </source>
</evidence>
<dbReference type="GO" id="GO:0034040">
    <property type="term" value="F:ATPase-coupled lipid transmembrane transporter activity"/>
    <property type="evidence" value="ECO:0007669"/>
    <property type="project" value="TreeGrafter"/>
</dbReference>
<dbReference type="InterPro" id="IPR039421">
    <property type="entry name" value="Type_1_exporter"/>
</dbReference>
<feature type="domain" description="ABC transmembrane type-1" evidence="14">
    <location>
        <begin position="189"/>
        <end position="468"/>
    </location>
</feature>
<dbReference type="GO" id="GO:0008234">
    <property type="term" value="F:cysteine-type peptidase activity"/>
    <property type="evidence" value="ECO:0007669"/>
    <property type="project" value="UniProtKB-KW"/>
</dbReference>
<keyword evidence="6" id="KW-0788">Thiol protease</keyword>
<feature type="domain" description="Peptidase C39" evidence="15">
    <location>
        <begin position="35"/>
        <end position="154"/>
    </location>
</feature>
<dbReference type="Gene3D" id="3.40.50.300">
    <property type="entry name" value="P-loop containing nucleotide triphosphate hydrolases"/>
    <property type="match status" value="1"/>
</dbReference>
<dbReference type="GO" id="GO:0015031">
    <property type="term" value="P:protein transport"/>
    <property type="evidence" value="ECO:0007669"/>
    <property type="project" value="UniProtKB-KW"/>
</dbReference>
<dbReference type="InterPro" id="IPR017871">
    <property type="entry name" value="ABC_transporter-like_CS"/>
</dbReference>
<dbReference type="SUPFAM" id="SSF52540">
    <property type="entry name" value="P-loop containing nucleoside triphosphate hydrolases"/>
    <property type="match status" value="1"/>
</dbReference>
<dbReference type="PROSITE" id="PS00211">
    <property type="entry name" value="ABC_TRANSPORTER_1"/>
    <property type="match status" value="1"/>
</dbReference>
<dbReference type="Pfam" id="PF00005">
    <property type="entry name" value="ABC_tran"/>
    <property type="match status" value="1"/>
</dbReference>
<evidence type="ECO:0000259" key="15">
    <source>
        <dbReference type="PROSITE" id="PS50990"/>
    </source>
</evidence>
<dbReference type="Gene3D" id="1.20.1560.10">
    <property type="entry name" value="ABC transporter type 1, transmembrane domain"/>
    <property type="match status" value="1"/>
</dbReference>
<dbReference type="SUPFAM" id="SSF90123">
    <property type="entry name" value="ABC transporter transmembrane region"/>
    <property type="match status" value="1"/>
</dbReference>
<feature type="transmembrane region" description="Helical" evidence="12">
    <location>
        <begin position="223"/>
        <end position="251"/>
    </location>
</feature>
<keyword evidence="11" id="KW-0080">Bacteriocin transport</keyword>
<keyword evidence="6" id="KW-0645">Protease</keyword>
<dbReference type="InterPro" id="IPR003439">
    <property type="entry name" value="ABC_transporter-like_ATP-bd"/>
</dbReference>
<reference evidence="17" key="1">
    <citation type="submission" date="2018-12" db="EMBL/GenBank/DDBJ databases">
        <title>Tengunoibacter tsumagoiensis gen. nov., sp. nov., Dictyobacter kobayashii sp. nov., D. alpinus sp. nov., and D. joshuensis sp. nov. and description of Dictyobacteraceae fam. nov. within the order Ktedonobacterales isolated from Tengu-no-mugimeshi.</title>
        <authorList>
            <person name="Wang C.M."/>
            <person name="Zheng Y."/>
            <person name="Sakai Y."/>
            <person name="Toyoda A."/>
            <person name="Minakuchi Y."/>
            <person name="Abe K."/>
            <person name="Yokota A."/>
            <person name="Yabe S."/>
        </authorList>
    </citation>
    <scope>NUCLEOTIDE SEQUENCE [LARGE SCALE GENOMIC DNA]</scope>
    <source>
        <strain evidence="17">S-27</strain>
    </source>
</reference>
<evidence type="ECO:0000256" key="7">
    <source>
        <dbReference type="ARBA" id="ARBA00022840"/>
    </source>
</evidence>
<dbReference type="InterPro" id="IPR011527">
    <property type="entry name" value="ABC1_TM_dom"/>
</dbReference>
<keyword evidence="7" id="KW-0067">ATP-binding</keyword>
<evidence type="ECO:0000256" key="12">
    <source>
        <dbReference type="SAM" id="Phobius"/>
    </source>
</evidence>
<dbReference type="PROSITE" id="PS50893">
    <property type="entry name" value="ABC_TRANSPORTER_2"/>
    <property type="match status" value="1"/>
</dbReference>
<dbReference type="PANTHER" id="PTHR24221">
    <property type="entry name" value="ATP-BINDING CASSETTE SUB-FAMILY B"/>
    <property type="match status" value="1"/>
</dbReference>
<feature type="domain" description="ABC transporter" evidence="13">
    <location>
        <begin position="501"/>
        <end position="734"/>
    </location>
</feature>
<keyword evidence="3" id="KW-1003">Cell membrane</keyword>
<dbReference type="CDD" id="cd18779">
    <property type="entry name" value="ABC_6TM_T1SS_like"/>
    <property type="match status" value="1"/>
</dbReference>
<evidence type="ECO:0000256" key="8">
    <source>
        <dbReference type="ARBA" id="ARBA00022927"/>
    </source>
</evidence>
<organism evidence="16 17">
    <name type="scientific">Dictyobacter aurantiacus</name>
    <dbReference type="NCBI Taxonomy" id="1936993"/>
    <lineage>
        <taxon>Bacteria</taxon>
        <taxon>Bacillati</taxon>
        <taxon>Chloroflexota</taxon>
        <taxon>Ktedonobacteria</taxon>
        <taxon>Ktedonobacterales</taxon>
        <taxon>Dictyobacteraceae</taxon>
        <taxon>Dictyobacter</taxon>
    </lineage>
</organism>
<feature type="transmembrane region" description="Helical" evidence="12">
    <location>
        <begin position="404"/>
        <end position="427"/>
    </location>
</feature>
<evidence type="ECO:0000256" key="6">
    <source>
        <dbReference type="ARBA" id="ARBA00022807"/>
    </source>
</evidence>
<comment type="subcellular location">
    <subcellularLocation>
        <location evidence="1">Cell membrane</location>
        <topology evidence="1">Multi-pass membrane protein</topology>
    </subcellularLocation>
</comment>
<dbReference type="GO" id="GO:0043213">
    <property type="term" value="P:bacteriocin transport"/>
    <property type="evidence" value="ECO:0007669"/>
    <property type="project" value="UniProtKB-KW"/>
</dbReference>
<dbReference type="EMBL" id="BIFQ01000001">
    <property type="protein sequence ID" value="GCE05960.1"/>
    <property type="molecule type" value="Genomic_DNA"/>
</dbReference>
<proteinExistence type="predicted"/>
<dbReference type="SMART" id="SM00382">
    <property type="entry name" value="AAA"/>
    <property type="match status" value="1"/>
</dbReference>
<dbReference type="Pfam" id="PF00664">
    <property type="entry name" value="ABC_membrane"/>
    <property type="match status" value="1"/>
</dbReference>
<evidence type="ECO:0000256" key="4">
    <source>
        <dbReference type="ARBA" id="ARBA00022692"/>
    </source>
</evidence>
<evidence type="ECO:0000259" key="13">
    <source>
        <dbReference type="PROSITE" id="PS50893"/>
    </source>
</evidence>
<dbReference type="FunFam" id="3.40.50.300:FF:000299">
    <property type="entry name" value="ABC transporter ATP-binding protein/permease"/>
    <property type="match status" value="1"/>
</dbReference>
<dbReference type="Proteomes" id="UP000287224">
    <property type="component" value="Unassembled WGS sequence"/>
</dbReference>
<keyword evidence="10 12" id="KW-0472">Membrane</keyword>
<keyword evidence="17" id="KW-1185">Reference proteome</keyword>
<evidence type="ECO:0000256" key="2">
    <source>
        <dbReference type="ARBA" id="ARBA00022448"/>
    </source>
</evidence>
<evidence type="ECO:0000313" key="16">
    <source>
        <dbReference type="EMBL" id="GCE05960.1"/>
    </source>
</evidence>
<dbReference type="AlphaFoldDB" id="A0A401ZGE6"/>
<dbReference type="Pfam" id="PF03412">
    <property type="entry name" value="Peptidase_C39"/>
    <property type="match status" value="1"/>
</dbReference>
<dbReference type="OrthoDB" id="9762778at2"/>
<sequence length="744" mass="82459">MNKVNSGTAILAAKPPAQRKSLKIWRAKRVPLLNQMSMVECGAACLAMILSYYGHKTSISEVRERCGTGRDGLSAFAIVTVARSYGLRARAVSVEEKDFRFVALPAIIHWNFNHFLVVERWSPGFIHVVDPGFGRMRIRSEEFYNSFTGIVIMLEPGANFVRHNARTDITLRSYAANYVKHAPMAFLQIIAASLLLQGFGLAVPIGTKIVVDQIIPYGLHDMLMILGVGILILLLARFIVALLRGSVLLYLQTRIDMRMMLNFFEHLLLLPLRFFQQRSSGDILARMNSNLVIRDTISNQLISTVLDGSFVLVYFFILLSLSWMFGLLVLFIGLLQVALLIGTTRLMHELSCRQLHAQGKAQGYMAEALVGMTTLKAMGAEQRTLERWSNLLCAQMNISVRLNYLSTLMNAIQTTLQAFAPLVLLWFGTWEVTNGMLQIGTMLALNALAAAFLTPLATLIGSGQSLQLIHSHLERIADVMNAEPEQESSAVQLPPRLTGNIRLEHVCFRYAPTAQDVLRDINVSIHAGQKVAIVGRTGSGKSTLGSLLLGLYPPTEGEVFYDDLPLRTLNYEAVRSQFGVVIQNASIFSGSIRDNIAFGQTDIGMDLIIKAARMAAIHDEIMQMPMAYETYVSESGNALSGGQRQRLALARALVHSPSLLLLDEATSSLDVMTEQIIEQNLRSLTCTQIIIAHRLSTIRNAHMILVLDQGIITECGSHEELVARNGYYARLIQSQLENGELLNE</sequence>
<dbReference type="PANTHER" id="PTHR24221:SF654">
    <property type="entry name" value="ATP-BINDING CASSETTE SUB-FAMILY B MEMBER 6"/>
    <property type="match status" value="1"/>
</dbReference>
<keyword evidence="6" id="KW-0378">Hydrolase</keyword>
<name>A0A401ZGE6_9CHLR</name>
<dbReference type="Gene3D" id="3.90.70.10">
    <property type="entry name" value="Cysteine proteinases"/>
    <property type="match status" value="1"/>
</dbReference>
<evidence type="ECO:0000256" key="5">
    <source>
        <dbReference type="ARBA" id="ARBA00022741"/>
    </source>
</evidence>
<comment type="caution">
    <text evidence="16">The sequence shown here is derived from an EMBL/GenBank/DDBJ whole genome shotgun (WGS) entry which is preliminary data.</text>
</comment>
<dbReference type="GO" id="GO:0140359">
    <property type="term" value="F:ABC-type transporter activity"/>
    <property type="evidence" value="ECO:0007669"/>
    <property type="project" value="InterPro"/>
</dbReference>
<dbReference type="PROSITE" id="PS50990">
    <property type="entry name" value="PEPTIDASE_C39"/>
    <property type="match status" value="1"/>
</dbReference>
<dbReference type="InterPro" id="IPR003593">
    <property type="entry name" value="AAA+_ATPase"/>
</dbReference>
<dbReference type="RefSeq" id="WP_126596962.1">
    <property type="nucleotide sequence ID" value="NZ_BIFQ01000001.1"/>
</dbReference>
<dbReference type="InterPro" id="IPR005074">
    <property type="entry name" value="Peptidase_C39"/>
</dbReference>
<keyword evidence="4 12" id="KW-0812">Transmembrane</keyword>
<protein>
    <submittedName>
        <fullName evidence="16">NHLP family bacteriocin export ABC transporter peptidase/permease/ATPase</fullName>
    </submittedName>
</protein>
<keyword evidence="8" id="KW-0653">Protein transport</keyword>
<evidence type="ECO:0000256" key="9">
    <source>
        <dbReference type="ARBA" id="ARBA00022989"/>
    </source>
</evidence>